<proteinExistence type="predicted"/>
<evidence type="ECO:0000256" key="1">
    <source>
        <dbReference type="SAM" id="MobiDB-lite"/>
    </source>
</evidence>
<dbReference type="EMBL" id="JNSL01000088">
    <property type="protein sequence ID" value="KGA16298.1"/>
    <property type="molecule type" value="Genomic_DNA"/>
</dbReference>
<dbReference type="GO" id="GO:0003677">
    <property type="term" value="F:DNA binding"/>
    <property type="evidence" value="ECO:0007669"/>
    <property type="project" value="InterPro"/>
</dbReference>
<sequence>MANKVKSKKSPATRSGRTTRSRISSKNQVTIPVEVLRARGMSQGDEVEFVLNDAGFIEVHPLNATGALAFAGRFTHIFEGFDLERERESWNR</sequence>
<dbReference type="Gene3D" id="2.10.260.10">
    <property type="match status" value="1"/>
</dbReference>
<dbReference type="Pfam" id="PF04014">
    <property type="entry name" value="MazE_antitoxin"/>
    <property type="match status" value="1"/>
</dbReference>
<feature type="domain" description="SpoVT-AbrB" evidence="2">
    <location>
        <begin position="18"/>
        <end position="64"/>
    </location>
</feature>
<name>A0A094SDP0_9ZZZZ</name>
<dbReference type="InterPro" id="IPR037914">
    <property type="entry name" value="SpoVT-AbrB_sf"/>
</dbReference>
<dbReference type="AlphaFoldDB" id="A0A094SDP0"/>
<accession>A0A094SDP0</accession>
<comment type="caution">
    <text evidence="3">The sequence shown here is derived from an EMBL/GenBank/DDBJ whole genome shotgun (WGS) entry which is preliminary data.</text>
</comment>
<organism evidence="3">
    <name type="scientific">freshwater metagenome</name>
    <dbReference type="NCBI Taxonomy" id="449393"/>
    <lineage>
        <taxon>unclassified sequences</taxon>
        <taxon>metagenomes</taxon>
        <taxon>ecological metagenomes</taxon>
    </lineage>
</organism>
<gene>
    <name evidence="3" type="ORF">GM51_12850</name>
</gene>
<protein>
    <recommendedName>
        <fullName evidence="2">SpoVT-AbrB domain-containing protein</fullName>
    </recommendedName>
</protein>
<dbReference type="InterPro" id="IPR007159">
    <property type="entry name" value="SpoVT-AbrB_dom"/>
</dbReference>
<feature type="compositionally biased region" description="Low complexity" evidence="1">
    <location>
        <begin position="13"/>
        <end position="25"/>
    </location>
</feature>
<feature type="region of interest" description="Disordered" evidence="1">
    <location>
        <begin position="1"/>
        <end position="26"/>
    </location>
</feature>
<dbReference type="SMART" id="SM00966">
    <property type="entry name" value="SpoVT_AbrB"/>
    <property type="match status" value="1"/>
</dbReference>
<dbReference type="SUPFAM" id="SSF89447">
    <property type="entry name" value="AbrB/MazE/MraZ-like"/>
    <property type="match status" value="1"/>
</dbReference>
<reference evidence="3" key="1">
    <citation type="submission" date="2014-06" db="EMBL/GenBank/DDBJ databases">
        <title>Key roles for freshwater Actinobacteria revealed by deep metagenomic sequencing.</title>
        <authorList>
            <person name="Ghai R."/>
            <person name="Mizuno C.M."/>
            <person name="Picazo A."/>
            <person name="Camacho A."/>
            <person name="Rodriguez-Valera F."/>
        </authorList>
    </citation>
    <scope>NUCLEOTIDE SEQUENCE</scope>
</reference>
<evidence type="ECO:0000259" key="2">
    <source>
        <dbReference type="PROSITE" id="PS51740"/>
    </source>
</evidence>
<dbReference type="PROSITE" id="PS51740">
    <property type="entry name" value="SPOVT_ABRB"/>
    <property type="match status" value="1"/>
</dbReference>
<feature type="compositionally biased region" description="Basic residues" evidence="1">
    <location>
        <begin position="1"/>
        <end position="11"/>
    </location>
</feature>
<evidence type="ECO:0000313" key="3">
    <source>
        <dbReference type="EMBL" id="KGA16298.1"/>
    </source>
</evidence>